<organism evidence="1 2">
    <name type="scientific">Evansella vedderi</name>
    <dbReference type="NCBI Taxonomy" id="38282"/>
    <lineage>
        <taxon>Bacteria</taxon>
        <taxon>Bacillati</taxon>
        <taxon>Bacillota</taxon>
        <taxon>Bacilli</taxon>
        <taxon>Bacillales</taxon>
        <taxon>Bacillaceae</taxon>
        <taxon>Evansella</taxon>
    </lineage>
</organism>
<accession>A0ABT9ZS22</accession>
<proteinExistence type="predicted"/>
<evidence type="ECO:0000313" key="2">
    <source>
        <dbReference type="Proteomes" id="UP001230005"/>
    </source>
</evidence>
<comment type="caution">
    <text evidence="1">The sequence shown here is derived from an EMBL/GenBank/DDBJ whole genome shotgun (WGS) entry which is preliminary data.</text>
</comment>
<evidence type="ECO:0000313" key="1">
    <source>
        <dbReference type="EMBL" id="MDQ0254017.1"/>
    </source>
</evidence>
<reference evidence="1 2" key="1">
    <citation type="submission" date="2023-07" db="EMBL/GenBank/DDBJ databases">
        <title>Genomic Encyclopedia of Type Strains, Phase IV (KMG-IV): sequencing the most valuable type-strain genomes for metagenomic binning, comparative biology and taxonomic classification.</title>
        <authorList>
            <person name="Goeker M."/>
        </authorList>
    </citation>
    <scope>NUCLEOTIDE SEQUENCE [LARGE SCALE GENOMIC DNA]</scope>
    <source>
        <strain evidence="1 2">DSM 9768</strain>
    </source>
</reference>
<dbReference type="EMBL" id="JAUSUG010000004">
    <property type="protein sequence ID" value="MDQ0254017.1"/>
    <property type="molecule type" value="Genomic_DNA"/>
</dbReference>
<name>A0ABT9ZS22_9BACI</name>
<dbReference type="RefSeq" id="WP_307323371.1">
    <property type="nucleotide sequence ID" value="NZ_JAUSUG010000004.1"/>
</dbReference>
<gene>
    <name evidence="1" type="ORF">J2S74_001390</name>
</gene>
<protein>
    <submittedName>
        <fullName evidence="1">Methyl-accepting chemotaxis protein</fullName>
    </submittedName>
</protein>
<dbReference type="Proteomes" id="UP001230005">
    <property type="component" value="Unassembled WGS sequence"/>
</dbReference>
<sequence length="169" mass="19494">MNVISNTIHEMDILVRDLRQRSNDIEQIVNYLTQIVEKTSHLPPETLCNFKTRDSHCNLTKRISKLANQLVFTLKDLNGETKDTLETLTKLKQKSKEAFAPLSETRKSVEELVTILEEVCQNVSHSHFAALQIAYKLNNLTNDNHANTYQTNQIVEELERIIYIVINSK</sequence>
<keyword evidence="2" id="KW-1185">Reference proteome</keyword>